<keyword evidence="7 9" id="KW-0675">Receptor</keyword>
<feature type="transmembrane region" description="Helical" evidence="10">
    <location>
        <begin position="181"/>
        <end position="212"/>
    </location>
</feature>
<keyword evidence="8 9" id="KW-0807">Transducer</keyword>
<dbReference type="PROSITE" id="PS50262">
    <property type="entry name" value="G_PROTEIN_RECEP_F1_2"/>
    <property type="match status" value="1"/>
</dbReference>
<comment type="caution">
    <text evidence="12">The sequence shown here is derived from an EMBL/GenBank/DDBJ whole genome shotgun (WGS) entry which is preliminary data.</text>
</comment>
<evidence type="ECO:0000256" key="5">
    <source>
        <dbReference type="ARBA" id="ARBA00023040"/>
    </source>
</evidence>
<evidence type="ECO:0000256" key="2">
    <source>
        <dbReference type="ARBA" id="ARBA00022475"/>
    </source>
</evidence>
<gene>
    <name evidence="12" type="ORF">SNE40_008192</name>
</gene>
<proteinExistence type="inferred from homology"/>
<evidence type="ECO:0000313" key="13">
    <source>
        <dbReference type="Proteomes" id="UP001347796"/>
    </source>
</evidence>
<feature type="transmembrane region" description="Helical" evidence="10">
    <location>
        <begin position="95"/>
        <end position="120"/>
    </location>
</feature>
<evidence type="ECO:0000256" key="8">
    <source>
        <dbReference type="ARBA" id="ARBA00023224"/>
    </source>
</evidence>
<name>A0AAN8PUT7_PATCE</name>
<dbReference type="GO" id="GO:0071880">
    <property type="term" value="P:adenylate cyclase-activating adrenergic receptor signaling pathway"/>
    <property type="evidence" value="ECO:0007669"/>
    <property type="project" value="TreeGrafter"/>
</dbReference>
<keyword evidence="6 10" id="KW-0472">Membrane</keyword>
<dbReference type="GO" id="GO:0005886">
    <property type="term" value="C:plasma membrane"/>
    <property type="evidence" value="ECO:0007669"/>
    <property type="project" value="UniProtKB-SubCell"/>
</dbReference>
<feature type="transmembrane region" description="Helical" evidence="10">
    <location>
        <begin position="251"/>
        <end position="272"/>
    </location>
</feature>
<dbReference type="Pfam" id="PF00001">
    <property type="entry name" value="7tm_1"/>
    <property type="match status" value="1"/>
</dbReference>
<protein>
    <recommendedName>
        <fullName evidence="11">G-protein coupled receptors family 1 profile domain-containing protein</fullName>
    </recommendedName>
</protein>
<dbReference type="PRINTS" id="PR00237">
    <property type="entry name" value="GPCRRHODOPSN"/>
</dbReference>
<evidence type="ECO:0000256" key="7">
    <source>
        <dbReference type="ARBA" id="ARBA00023170"/>
    </source>
</evidence>
<dbReference type="InterPro" id="IPR017452">
    <property type="entry name" value="GPCR_Rhodpsn_7TM"/>
</dbReference>
<evidence type="ECO:0000256" key="1">
    <source>
        <dbReference type="ARBA" id="ARBA00004651"/>
    </source>
</evidence>
<dbReference type="PANTHER" id="PTHR24248:SF66">
    <property type="entry name" value="OCTOPAMINE RECEPTOR BETA-3R"/>
    <property type="match status" value="1"/>
</dbReference>
<accession>A0AAN8PUT7</accession>
<keyword evidence="13" id="KW-1185">Reference proteome</keyword>
<dbReference type="EMBL" id="JAZGQO010000006">
    <property type="protein sequence ID" value="KAK6186087.1"/>
    <property type="molecule type" value="Genomic_DNA"/>
</dbReference>
<evidence type="ECO:0000256" key="3">
    <source>
        <dbReference type="ARBA" id="ARBA00022692"/>
    </source>
</evidence>
<keyword evidence="4 10" id="KW-1133">Transmembrane helix</keyword>
<dbReference type="GO" id="GO:0043410">
    <property type="term" value="P:positive regulation of MAPK cascade"/>
    <property type="evidence" value="ECO:0007669"/>
    <property type="project" value="TreeGrafter"/>
</dbReference>
<keyword evidence="5 9" id="KW-0297">G-protein coupled receptor</keyword>
<dbReference type="PANTHER" id="PTHR24248">
    <property type="entry name" value="ADRENERGIC RECEPTOR-RELATED G-PROTEIN COUPLED RECEPTOR"/>
    <property type="match status" value="1"/>
</dbReference>
<comment type="similarity">
    <text evidence="9">Belongs to the G-protein coupled receptor 1 family.</text>
</comment>
<feature type="transmembrane region" description="Helical" evidence="10">
    <location>
        <begin position="63"/>
        <end position="83"/>
    </location>
</feature>
<dbReference type="InterPro" id="IPR000276">
    <property type="entry name" value="GPCR_Rhodpsn"/>
</dbReference>
<sequence>MSNLSCDVILADKAGPPPFYSAAVRYIIGAILMFVPITTIVGNGIVITAFATHRRLRNITNSFVVSLAIADIGVAVFVMPFSIYQQLNNKQWALGYSMCIVVTSFDVMLCTISIFHLSCLAIDRYLAICRPFLHERMTKNIVMMMLITCWVFPVTISFIPIMNEWNLIGIEDYYKCLFPDGAQMCVFVVNIAFAIVCSAVAFYVPVVFMIICNIKIYMAARRQAMQIRSLDVVGHSKGKGKFKQETKAAKTLGIIMGCFSVCWFPFFIFNVIDPLIGYKIPYNIWIVALWLGYINSMMNPFLYYYFNRSFKAAFKRIFKCRICKGFSEYEDDYVSGVTTGSE</sequence>
<keyword evidence="3 9" id="KW-0812">Transmembrane</keyword>
<evidence type="ECO:0000256" key="4">
    <source>
        <dbReference type="ARBA" id="ARBA00022989"/>
    </source>
</evidence>
<evidence type="ECO:0000256" key="10">
    <source>
        <dbReference type="SAM" id="Phobius"/>
    </source>
</evidence>
<evidence type="ECO:0000256" key="9">
    <source>
        <dbReference type="RuleBase" id="RU000688"/>
    </source>
</evidence>
<evidence type="ECO:0000259" key="11">
    <source>
        <dbReference type="PROSITE" id="PS50262"/>
    </source>
</evidence>
<dbReference type="Proteomes" id="UP001347796">
    <property type="component" value="Unassembled WGS sequence"/>
</dbReference>
<dbReference type="AlphaFoldDB" id="A0AAN8PUT7"/>
<dbReference type="Gene3D" id="1.20.1070.10">
    <property type="entry name" value="Rhodopsin 7-helix transmembrane proteins"/>
    <property type="match status" value="1"/>
</dbReference>
<feature type="transmembrane region" description="Helical" evidence="10">
    <location>
        <begin position="26"/>
        <end position="51"/>
    </location>
</feature>
<feature type="transmembrane region" description="Helical" evidence="10">
    <location>
        <begin position="284"/>
        <end position="306"/>
    </location>
</feature>
<keyword evidence="2" id="KW-1003">Cell membrane</keyword>
<feature type="domain" description="G-protein coupled receptors family 1 profile" evidence="11">
    <location>
        <begin position="42"/>
        <end position="303"/>
    </location>
</feature>
<reference evidence="12 13" key="1">
    <citation type="submission" date="2024-01" db="EMBL/GenBank/DDBJ databases">
        <title>The genome of the rayed Mediterranean limpet Patella caerulea (Linnaeus, 1758).</title>
        <authorList>
            <person name="Anh-Thu Weber A."/>
            <person name="Halstead-Nussloch G."/>
        </authorList>
    </citation>
    <scope>NUCLEOTIDE SEQUENCE [LARGE SCALE GENOMIC DNA]</scope>
    <source>
        <strain evidence="12">AATW-2023a</strain>
        <tissue evidence="12">Whole specimen</tissue>
    </source>
</reference>
<dbReference type="SUPFAM" id="SSF81321">
    <property type="entry name" value="Family A G protein-coupled receptor-like"/>
    <property type="match status" value="1"/>
</dbReference>
<feature type="transmembrane region" description="Helical" evidence="10">
    <location>
        <begin position="141"/>
        <end position="161"/>
    </location>
</feature>
<evidence type="ECO:0000256" key="6">
    <source>
        <dbReference type="ARBA" id="ARBA00023136"/>
    </source>
</evidence>
<organism evidence="12 13">
    <name type="scientific">Patella caerulea</name>
    <name type="common">Rayed Mediterranean limpet</name>
    <dbReference type="NCBI Taxonomy" id="87958"/>
    <lineage>
        <taxon>Eukaryota</taxon>
        <taxon>Metazoa</taxon>
        <taxon>Spiralia</taxon>
        <taxon>Lophotrochozoa</taxon>
        <taxon>Mollusca</taxon>
        <taxon>Gastropoda</taxon>
        <taxon>Patellogastropoda</taxon>
        <taxon>Patelloidea</taxon>
        <taxon>Patellidae</taxon>
        <taxon>Patella</taxon>
    </lineage>
</organism>
<dbReference type="SMART" id="SM01381">
    <property type="entry name" value="7TM_GPCR_Srsx"/>
    <property type="match status" value="1"/>
</dbReference>
<comment type="subcellular location">
    <subcellularLocation>
        <location evidence="1">Cell membrane</location>
        <topology evidence="1">Multi-pass membrane protein</topology>
    </subcellularLocation>
</comment>
<dbReference type="PROSITE" id="PS00237">
    <property type="entry name" value="G_PROTEIN_RECEP_F1_1"/>
    <property type="match status" value="1"/>
</dbReference>
<evidence type="ECO:0000313" key="12">
    <source>
        <dbReference type="EMBL" id="KAK6186087.1"/>
    </source>
</evidence>
<dbReference type="GO" id="GO:0004930">
    <property type="term" value="F:G protein-coupled receptor activity"/>
    <property type="evidence" value="ECO:0007669"/>
    <property type="project" value="UniProtKB-KW"/>
</dbReference>